<evidence type="ECO:0000259" key="3">
    <source>
        <dbReference type="Pfam" id="PF00561"/>
    </source>
</evidence>
<dbReference type="Gene3D" id="3.40.50.1820">
    <property type="entry name" value="alpha/beta hydrolase"/>
    <property type="match status" value="1"/>
</dbReference>
<dbReference type="GO" id="GO:0016787">
    <property type="term" value="F:hydrolase activity"/>
    <property type="evidence" value="ECO:0007669"/>
    <property type="project" value="UniProtKB-KW"/>
</dbReference>
<feature type="domain" description="AB hydrolase-1" evidence="3">
    <location>
        <begin position="30"/>
        <end position="269"/>
    </location>
</feature>
<accession>C5BL76</accession>
<dbReference type="Pfam" id="PF00561">
    <property type="entry name" value="Abhydrolase_1"/>
    <property type="match status" value="1"/>
</dbReference>
<evidence type="ECO:0000256" key="2">
    <source>
        <dbReference type="ARBA" id="ARBA00022801"/>
    </source>
</evidence>
<dbReference type="PANTHER" id="PTHR43798:SF14">
    <property type="entry name" value="SERINE HYDROLASE-LIKE PROTEIN DDB_G0286239"/>
    <property type="match status" value="1"/>
</dbReference>
<evidence type="ECO:0000313" key="4">
    <source>
        <dbReference type="EMBL" id="ACR11979.1"/>
    </source>
</evidence>
<protein>
    <submittedName>
        <fullName evidence="4">Alpha/beta hydrolase family protein</fullName>
    </submittedName>
</protein>
<keyword evidence="5" id="KW-1185">Reference proteome</keyword>
<dbReference type="InterPro" id="IPR050266">
    <property type="entry name" value="AB_hydrolase_sf"/>
</dbReference>
<gene>
    <name evidence="4" type="ordered locus">TERTU_2512</name>
</gene>
<dbReference type="RefSeq" id="WP_015818091.1">
    <property type="nucleotide sequence ID" value="NC_012997.1"/>
</dbReference>
<dbReference type="InterPro" id="IPR000073">
    <property type="entry name" value="AB_hydrolase_1"/>
</dbReference>
<dbReference type="SUPFAM" id="SSF53474">
    <property type="entry name" value="alpha/beta-Hydrolases"/>
    <property type="match status" value="1"/>
</dbReference>
<dbReference type="OrthoDB" id="149912at2"/>
<dbReference type="InterPro" id="IPR029058">
    <property type="entry name" value="AB_hydrolase_fold"/>
</dbReference>
<dbReference type="STRING" id="377629.TERTU_2512"/>
<keyword evidence="2 4" id="KW-0378">Hydrolase</keyword>
<evidence type="ECO:0000256" key="1">
    <source>
        <dbReference type="ARBA" id="ARBA00008645"/>
    </source>
</evidence>
<dbReference type="PANTHER" id="PTHR43798">
    <property type="entry name" value="MONOACYLGLYCEROL LIPASE"/>
    <property type="match status" value="1"/>
</dbReference>
<dbReference type="eggNOG" id="COG2267">
    <property type="taxonomic scope" value="Bacteria"/>
</dbReference>
<dbReference type="EMBL" id="CP001614">
    <property type="protein sequence ID" value="ACR11979.1"/>
    <property type="molecule type" value="Genomic_DNA"/>
</dbReference>
<dbReference type="PRINTS" id="PR00111">
    <property type="entry name" value="ABHYDROLASE"/>
</dbReference>
<dbReference type="AlphaFoldDB" id="C5BL76"/>
<proteinExistence type="inferred from homology"/>
<dbReference type="HOGENOM" id="CLU_020336_8_2_6"/>
<sequence>MNHFRGEEVVFKLPGITLRGERWGDPDGLPVIALHGWLDNAGSFDFLAPELKSINLVALDLAGHGKSDHRPLVAAYNVWLDVAEVLAVAEQLGWTTFGLLGHSRGAMISTILAGSFPEKVTHLALIEAIVPQPIPPEEAPAQLASSINITRTLARKPLREHPNYESAVVARTHGMTELTLEDARALARRGVVKRGNGYSWANDYKVMAPSEVKFTREQVEAFISCLSLEVLIFAGKQGIINSFHQLDEWLEKYPNLRRIELEGDHHLHMSTNYRAVATYCNTYFKTDPKDLLKQKAGRQ</sequence>
<dbReference type="GO" id="GO:0016020">
    <property type="term" value="C:membrane"/>
    <property type="evidence" value="ECO:0007669"/>
    <property type="project" value="TreeGrafter"/>
</dbReference>
<dbReference type="Proteomes" id="UP000009080">
    <property type="component" value="Chromosome"/>
</dbReference>
<evidence type="ECO:0000313" key="5">
    <source>
        <dbReference type="Proteomes" id="UP000009080"/>
    </source>
</evidence>
<organism evidence="4 5">
    <name type="scientific">Teredinibacter turnerae (strain ATCC 39867 / T7901)</name>
    <dbReference type="NCBI Taxonomy" id="377629"/>
    <lineage>
        <taxon>Bacteria</taxon>
        <taxon>Pseudomonadati</taxon>
        <taxon>Pseudomonadota</taxon>
        <taxon>Gammaproteobacteria</taxon>
        <taxon>Cellvibrionales</taxon>
        <taxon>Cellvibrionaceae</taxon>
        <taxon>Teredinibacter</taxon>
    </lineage>
</organism>
<comment type="similarity">
    <text evidence="1">Belongs to the AB hydrolase superfamily.</text>
</comment>
<reference evidence="4 5" key="1">
    <citation type="journal article" date="2009" name="PLoS ONE">
        <title>The complete genome of Teredinibacter turnerae T7901: an intracellular endosymbiont of marine wood-boring bivalves (shipworms).</title>
        <authorList>
            <person name="Yang J.C."/>
            <person name="Madupu R."/>
            <person name="Durkin A.S."/>
            <person name="Ekborg N.A."/>
            <person name="Pedamallu C.S."/>
            <person name="Hostetler J.B."/>
            <person name="Radune D."/>
            <person name="Toms B.S."/>
            <person name="Henrissat B."/>
            <person name="Coutinho P.M."/>
            <person name="Schwarz S."/>
            <person name="Field L."/>
            <person name="Trindade-Silva A.E."/>
            <person name="Soares C.A.G."/>
            <person name="Elshahawi S."/>
            <person name="Hanora A."/>
            <person name="Schmidt E.W."/>
            <person name="Haygood M.G."/>
            <person name="Posfai J."/>
            <person name="Benner J."/>
            <person name="Madinger C."/>
            <person name="Nove J."/>
            <person name="Anton B."/>
            <person name="Chaudhary K."/>
            <person name="Foster J."/>
            <person name="Holman A."/>
            <person name="Kumar S."/>
            <person name="Lessard P.A."/>
            <person name="Luyten Y.A."/>
            <person name="Slatko B."/>
            <person name="Wood N."/>
            <person name="Wu B."/>
            <person name="Teplitski M."/>
            <person name="Mougous J.D."/>
            <person name="Ward N."/>
            <person name="Eisen J.A."/>
            <person name="Badger J.H."/>
            <person name="Distel D.L."/>
        </authorList>
    </citation>
    <scope>NUCLEOTIDE SEQUENCE [LARGE SCALE GENOMIC DNA]</scope>
    <source>
        <strain evidence="5">ATCC 39867 / T7901</strain>
    </source>
</reference>
<name>C5BL76_TERTT</name>
<dbReference type="KEGG" id="ttu:TERTU_2512"/>